<evidence type="ECO:0000313" key="2">
    <source>
        <dbReference type="EMBL" id="KAK3792653.1"/>
    </source>
</evidence>
<keyword evidence="3" id="KW-1185">Reference proteome</keyword>
<dbReference type="AlphaFoldDB" id="A0AAE1ARL6"/>
<name>A0AAE1ARL6_9GAST</name>
<protein>
    <submittedName>
        <fullName evidence="2">Uncharacterized protein</fullName>
    </submittedName>
</protein>
<sequence>MGDQCGQTLRRASLTSSSLDSERPWIGSSTEQTYLPGVRTSSCNYWRGEPISCHTTLALHLTEQNPRDLKAHKTHVRVTLTIVTSHLSDQKMHLPLSGQFTPTCVLLRKIPISAKVGTASKPITYLFYWLRIDSRANSKEQIDILECLSFLGLSSLRLRGLALKISPSLKLEFEVLARGPNGSQSATSPRDWFRPLVLGREPQSCGVLNLS</sequence>
<feature type="region of interest" description="Disordered" evidence="1">
    <location>
        <begin position="1"/>
        <end position="25"/>
    </location>
</feature>
<organism evidence="2 3">
    <name type="scientific">Elysia crispata</name>
    <name type="common">lettuce slug</name>
    <dbReference type="NCBI Taxonomy" id="231223"/>
    <lineage>
        <taxon>Eukaryota</taxon>
        <taxon>Metazoa</taxon>
        <taxon>Spiralia</taxon>
        <taxon>Lophotrochozoa</taxon>
        <taxon>Mollusca</taxon>
        <taxon>Gastropoda</taxon>
        <taxon>Heterobranchia</taxon>
        <taxon>Euthyneura</taxon>
        <taxon>Panpulmonata</taxon>
        <taxon>Sacoglossa</taxon>
        <taxon>Placobranchoidea</taxon>
        <taxon>Plakobranchidae</taxon>
        <taxon>Elysia</taxon>
    </lineage>
</organism>
<evidence type="ECO:0000313" key="3">
    <source>
        <dbReference type="Proteomes" id="UP001283361"/>
    </source>
</evidence>
<evidence type="ECO:0000256" key="1">
    <source>
        <dbReference type="SAM" id="MobiDB-lite"/>
    </source>
</evidence>
<accession>A0AAE1ARL6</accession>
<dbReference type="Proteomes" id="UP001283361">
    <property type="component" value="Unassembled WGS sequence"/>
</dbReference>
<reference evidence="2" key="1">
    <citation type="journal article" date="2023" name="G3 (Bethesda)">
        <title>A reference genome for the long-term kleptoplast-retaining sea slug Elysia crispata morphotype clarki.</title>
        <authorList>
            <person name="Eastman K.E."/>
            <person name="Pendleton A.L."/>
            <person name="Shaikh M.A."/>
            <person name="Suttiyut T."/>
            <person name="Ogas R."/>
            <person name="Tomko P."/>
            <person name="Gavelis G."/>
            <person name="Widhalm J.R."/>
            <person name="Wisecaver J.H."/>
        </authorList>
    </citation>
    <scope>NUCLEOTIDE SEQUENCE</scope>
    <source>
        <strain evidence="2">ECLA1</strain>
    </source>
</reference>
<proteinExistence type="predicted"/>
<feature type="compositionally biased region" description="Low complexity" evidence="1">
    <location>
        <begin position="9"/>
        <end position="19"/>
    </location>
</feature>
<comment type="caution">
    <text evidence="2">The sequence shown here is derived from an EMBL/GenBank/DDBJ whole genome shotgun (WGS) entry which is preliminary data.</text>
</comment>
<dbReference type="EMBL" id="JAWDGP010001353">
    <property type="protein sequence ID" value="KAK3792653.1"/>
    <property type="molecule type" value="Genomic_DNA"/>
</dbReference>
<gene>
    <name evidence="2" type="ORF">RRG08_032290</name>
</gene>